<evidence type="ECO:0000313" key="5">
    <source>
        <dbReference type="Proteomes" id="UP000800082"/>
    </source>
</evidence>
<name>A0A6A5RFU1_9PLEO</name>
<dbReference type="InterPro" id="IPR001138">
    <property type="entry name" value="Zn2Cys6_DnaBD"/>
</dbReference>
<sequence length="247" mass="26978">MATEANHASETRRRSRGGCWTCRSPTVKKGCDRRRPVCGRCERLEIACDYAPRPTLAELRKTNRSTGSAPSALSSTSNVASPIGSSAAQEVYNSPAVPAHGSTAAITDRSPATAYSPSIQVSCIASSALSPSMRTSTDTARCILELCEEEDEAIRYFRTKFAKLHHTKNSEYSLVSLMFSIAQVEPMVMHMVLAIGHEEMDYRRHRCLPSAEHAPSHHYGQSPRIMADAIVPSSDTTKDLHTILTAL</sequence>
<evidence type="ECO:0000256" key="1">
    <source>
        <dbReference type="ARBA" id="ARBA00023242"/>
    </source>
</evidence>
<dbReference type="AlphaFoldDB" id="A0A6A5RFU1"/>
<dbReference type="RefSeq" id="XP_033446402.1">
    <property type="nucleotide sequence ID" value="XM_033598188.1"/>
</dbReference>
<dbReference type="SUPFAM" id="SSF57701">
    <property type="entry name" value="Zn2/Cys6 DNA-binding domain"/>
    <property type="match status" value="1"/>
</dbReference>
<evidence type="ECO:0000313" key="4">
    <source>
        <dbReference type="EMBL" id="KAF1926150.1"/>
    </source>
</evidence>
<dbReference type="GO" id="GO:0000981">
    <property type="term" value="F:DNA-binding transcription factor activity, RNA polymerase II-specific"/>
    <property type="evidence" value="ECO:0007669"/>
    <property type="project" value="InterPro"/>
</dbReference>
<protein>
    <recommendedName>
        <fullName evidence="3">Zn(2)-C6 fungal-type domain-containing protein</fullName>
    </recommendedName>
</protein>
<dbReference type="SMART" id="SM00066">
    <property type="entry name" value="GAL4"/>
    <property type="match status" value="1"/>
</dbReference>
<accession>A0A6A5RFU1</accession>
<evidence type="ECO:0000256" key="2">
    <source>
        <dbReference type="SAM" id="MobiDB-lite"/>
    </source>
</evidence>
<dbReference type="InterPro" id="IPR036864">
    <property type="entry name" value="Zn2-C6_fun-type_DNA-bd_sf"/>
</dbReference>
<dbReference type="PANTHER" id="PTHR37534:SF46">
    <property type="entry name" value="ZN(II)2CYS6 TRANSCRIPTION FACTOR (EUROFUNG)"/>
    <property type="match status" value="1"/>
</dbReference>
<keyword evidence="1" id="KW-0539">Nucleus</keyword>
<dbReference type="GO" id="GO:0008270">
    <property type="term" value="F:zinc ion binding"/>
    <property type="evidence" value="ECO:0007669"/>
    <property type="project" value="InterPro"/>
</dbReference>
<reference evidence="4" key="1">
    <citation type="journal article" date="2020" name="Stud. Mycol.">
        <title>101 Dothideomycetes genomes: a test case for predicting lifestyles and emergence of pathogens.</title>
        <authorList>
            <person name="Haridas S."/>
            <person name="Albert R."/>
            <person name="Binder M."/>
            <person name="Bloem J."/>
            <person name="Labutti K."/>
            <person name="Salamov A."/>
            <person name="Andreopoulos B."/>
            <person name="Baker S."/>
            <person name="Barry K."/>
            <person name="Bills G."/>
            <person name="Bluhm B."/>
            <person name="Cannon C."/>
            <person name="Castanera R."/>
            <person name="Culley D."/>
            <person name="Daum C."/>
            <person name="Ezra D."/>
            <person name="Gonzalez J."/>
            <person name="Henrissat B."/>
            <person name="Kuo A."/>
            <person name="Liang C."/>
            <person name="Lipzen A."/>
            <person name="Lutzoni F."/>
            <person name="Magnuson J."/>
            <person name="Mondo S."/>
            <person name="Nolan M."/>
            <person name="Ohm R."/>
            <person name="Pangilinan J."/>
            <person name="Park H.-J."/>
            <person name="Ramirez L."/>
            <person name="Alfaro M."/>
            <person name="Sun H."/>
            <person name="Tritt A."/>
            <person name="Yoshinaga Y."/>
            <person name="Zwiers L.-H."/>
            <person name="Turgeon B."/>
            <person name="Goodwin S."/>
            <person name="Spatafora J."/>
            <person name="Crous P."/>
            <person name="Grigoriev I."/>
        </authorList>
    </citation>
    <scope>NUCLEOTIDE SEQUENCE</scope>
    <source>
        <strain evidence="4">CBS 183.55</strain>
    </source>
</reference>
<keyword evidence="5" id="KW-1185">Reference proteome</keyword>
<dbReference type="OrthoDB" id="648861at2759"/>
<organism evidence="4 5">
    <name type="scientific">Didymella exigua CBS 183.55</name>
    <dbReference type="NCBI Taxonomy" id="1150837"/>
    <lineage>
        <taxon>Eukaryota</taxon>
        <taxon>Fungi</taxon>
        <taxon>Dikarya</taxon>
        <taxon>Ascomycota</taxon>
        <taxon>Pezizomycotina</taxon>
        <taxon>Dothideomycetes</taxon>
        <taxon>Pleosporomycetidae</taxon>
        <taxon>Pleosporales</taxon>
        <taxon>Pleosporineae</taxon>
        <taxon>Didymellaceae</taxon>
        <taxon>Didymella</taxon>
    </lineage>
</organism>
<dbReference type="Proteomes" id="UP000800082">
    <property type="component" value="Unassembled WGS sequence"/>
</dbReference>
<evidence type="ECO:0000259" key="3">
    <source>
        <dbReference type="SMART" id="SM00066"/>
    </source>
</evidence>
<dbReference type="Pfam" id="PF00172">
    <property type="entry name" value="Zn_clus"/>
    <property type="match status" value="1"/>
</dbReference>
<proteinExistence type="predicted"/>
<dbReference type="EMBL" id="ML978979">
    <property type="protein sequence ID" value="KAF1926150.1"/>
    <property type="molecule type" value="Genomic_DNA"/>
</dbReference>
<feature type="region of interest" description="Disordered" evidence="2">
    <location>
        <begin position="61"/>
        <end position="81"/>
    </location>
</feature>
<dbReference type="Gene3D" id="4.10.240.10">
    <property type="entry name" value="Zn(2)-C6 fungal-type DNA-binding domain"/>
    <property type="match status" value="1"/>
</dbReference>
<dbReference type="PANTHER" id="PTHR37534">
    <property type="entry name" value="TRANSCRIPTIONAL ACTIVATOR PROTEIN UGA3"/>
    <property type="match status" value="1"/>
</dbReference>
<dbReference type="GeneID" id="54355855"/>
<feature type="compositionally biased region" description="Polar residues" evidence="2">
    <location>
        <begin position="64"/>
        <end position="81"/>
    </location>
</feature>
<gene>
    <name evidence="4" type="ORF">M421DRAFT_94263</name>
</gene>
<dbReference type="CDD" id="cd00067">
    <property type="entry name" value="GAL4"/>
    <property type="match status" value="1"/>
</dbReference>
<feature type="domain" description="Zn(2)-C6 fungal-type" evidence="3">
    <location>
        <begin position="13"/>
        <end position="59"/>
    </location>
</feature>